<name>A0A3G6TZQ4_9FLAO</name>
<reference evidence="2" key="1">
    <citation type="submission" date="2018-11" db="EMBL/GenBank/DDBJ databases">
        <title>Proposal to divide the Flavobacteriaceae and reorganize its genera based on Amino Acid Identity values calculated from whole genome sequences.</title>
        <authorList>
            <person name="Nicholson A.C."/>
            <person name="Gulvik C.A."/>
            <person name="Whitney A.M."/>
            <person name="Humrighouse B.W."/>
            <person name="Bell M."/>
            <person name="Holmes B."/>
            <person name="Steigerwalt A.G."/>
            <person name="Villarma A."/>
            <person name="Sheth M."/>
            <person name="Batra D."/>
            <person name="Pryor J."/>
            <person name="Bernardet J.-F."/>
            <person name="Hugo C."/>
            <person name="Kampfer P."/>
            <person name="Newman J."/>
            <person name="McQuiston J.R."/>
        </authorList>
    </citation>
    <scope>NUCLEOTIDE SEQUENCE [LARGE SCALE GENOMIC DNA]</scope>
    <source>
        <strain evidence="2">G0229</strain>
    </source>
</reference>
<evidence type="ECO:0000313" key="2">
    <source>
        <dbReference type="Proteomes" id="UP000271193"/>
    </source>
</evidence>
<keyword evidence="2" id="KW-1185">Reference proteome</keyword>
<organism evidence="1 2">
    <name type="scientific">Chryseobacterium bernardetii</name>
    <dbReference type="NCBI Taxonomy" id="1241978"/>
    <lineage>
        <taxon>Bacteria</taxon>
        <taxon>Pseudomonadati</taxon>
        <taxon>Bacteroidota</taxon>
        <taxon>Flavobacteriia</taxon>
        <taxon>Flavobacteriales</taxon>
        <taxon>Weeksellaceae</taxon>
        <taxon>Chryseobacterium group</taxon>
        <taxon>Chryseobacterium</taxon>
    </lineage>
</organism>
<dbReference type="RefSeq" id="WP_123872111.1">
    <property type="nucleotide sequence ID" value="NZ_CP033931.1"/>
</dbReference>
<dbReference type="Proteomes" id="UP000271193">
    <property type="component" value="Chromosome"/>
</dbReference>
<evidence type="ECO:0000313" key="1">
    <source>
        <dbReference type="EMBL" id="AZB27082.1"/>
    </source>
</evidence>
<accession>A0A3G6TZQ4</accession>
<proteinExistence type="predicted"/>
<sequence length="91" mass="10982">MKNIGINVENPSKEDLWRYFRKSFGQFCGFGGITAVKCWNKIRSENELLEDIPLIYVNRRTFRQQMKAKLSSKQLQTQRNQKHRHIFFECR</sequence>
<dbReference type="EMBL" id="CP033932">
    <property type="protein sequence ID" value="AZB27082.1"/>
    <property type="molecule type" value="Genomic_DNA"/>
</dbReference>
<dbReference type="GeneID" id="99067492"/>
<gene>
    <name evidence="1" type="ORF">EG339_22085</name>
</gene>
<protein>
    <submittedName>
        <fullName evidence="1">Uncharacterized protein</fullName>
    </submittedName>
</protein>
<dbReference type="AlphaFoldDB" id="A0A3G6TZQ4"/>
<dbReference type="KEGG" id="cben:EG339_22085"/>